<dbReference type="Proteomes" id="UP001158049">
    <property type="component" value="Unassembled WGS sequence"/>
</dbReference>
<organism evidence="2 3">
    <name type="scientific">Noviherbaspirillum suwonense</name>
    <dbReference type="NCBI Taxonomy" id="1224511"/>
    <lineage>
        <taxon>Bacteria</taxon>
        <taxon>Pseudomonadati</taxon>
        <taxon>Pseudomonadota</taxon>
        <taxon>Betaproteobacteria</taxon>
        <taxon>Burkholderiales</taxon>
        <taxon>Oxalobacteraceae</taxon>
        <taxon>Noviherbaspirillum</taxon>
    </lineage>
</organism>
<comment type="caution">
    <text evidence="2">The sequence shown here is derived from an EMBL/GenBank/DDBJ whole genome shotgun (WGS) entry which is preliminary data.</text>
</comment>
<evidence type="ECO:0000313" key="3">
    <source>
        <dbReference type="Proteomes" id="UP001158049"/>
    </source>
</evidence>
<evidence type="ECO:0000313" key="2">
    <source>
        <dbReference type="EMBL" id="SMP76836.1"/>
    </source>
</evidence>
<accession>A0ABY1QSY6</accession>
<dbReference type="Gene3D" id="3.10.180.10">
    <property type="entry name" value="2,3-Dihydroxybiphenyl 1,2-Dioxygenase, domain 1"/>
    <property type="match status" value="1"/>
</dbReference>
<gene>
    <name evidence="2" type="ORF">SAMN06295970_12528</name>
</gene>
<dbReference type="CDD" id="cd06587">
    <property type="entry name" value="VOC"/>
    <property type="match status" value="1"/>
</dbReference>
<keyword evidence="3" id="KW-1185">Reference proteome</keyword>
<feature type="domain" description="VOC" evidence="1">
    <location>
        <begin position="1"/>
        <end position="124"/>
    </location>
</feature>
<dbReference type="Pfam" id="PF18029">
    <property type="entry name" value="Glyoxalase_6"/>
    <property type="match status" value="1"/>
</dbReference>
<dbReference type="InterPro" id="IPR029068">
    <property type="entry name" value="Glyas_Bleomycin-R_OHBP_Dase"/>
</dbReference>
<proteinExistence type="predicted"/>
<sequence length="131" mass="13957">MKVLVNIDVPDLEKALAFYQAALGLTHSRNLDSDVAELTGAGCVIYLLEKAAGSTASSTGAATRDYARHWTPVHVDFVVDNLEEAMARALAAGARQESEPVDWLGSRCATFSDPFGNGFCLIRFAGDTYGG</sequence>
<dbReference type="InterPro" id="IPR041581">
    <property type="entry name" value="Glyoxalase_6"/>
</dbReference>
<dbReference type="PROSITE" id="PS51819">
    <property type="entry name" value="VOC"/>
    <property type="match status" value="1"/>
</dbReference>
<name>A0ABY1QSY6_9BURK</name>
<dbReference type="SUPFAM" id="SSF54593">
    <property type="entry name" value="Glyoxalase/Bleomycin resistance protein/Dihydroxybiphenyl dioxygenase"/>
    <property type="match status" value="1"/>
</dbReference>
<evidence type="ECO:0000259" key="1">
    <source>
        <dbReference type="PROSITE" id="PS51819"/>
    </source>
</evidence>
<dbReference type="InterPro" id="IPR037523">
    <property type="entry name" value="VOC_core"/>
</dbReference>
<dbReference type="EMBL" id="FXUL01000025">
    <property type="protein sequence ID" value="SMP76836.1"/>
    <property type="molecule type" value="Genomic_DNA"/>
</dbReference>
<protein>
    <recommendedName>
        <fullName evidence="1">VOC domain-containing protein</fullName>
    </recommendedName>
</protein>
<reference evidence="2 3" key="1">
    <citation type="submission" date="2017-05" db="EMBL/GenBank/DDBJ databases">
        <authorList>
            <person name="Varghese N."/>
            <person name="Submissions S."/>
        </authorList>
    </citation>
    <scope>NUCLEOTIDE SEQUENCE [LARGE SCALE GENOMIC DNA]</scope>
    <source>
        <strain evidence="2 3">DSM 26001</strain>
    </source>
</reference>
<dbReference type="RefSeq" id="WP_283444830.1">
    <property type="nucleotide sequence ID" value="NZ_FXUL01000025.1"/>
</dbReference>